<protein>
    <submittedName>
        <fullName evidence="1">Uncharacterized protein</fullName>
    </submittedName>
</protein>
<organism evidence="1 2">
    <name type="scientific">Dibothriocephalus latus</name>
    <name type="common">Fish tapeworm</name>
    <name type="synonym">Diphyllobothrium latum</name>
    <dbReference type="NCBI Taxonomy" id="60516"/>
    <lineage>
        <taxon>Eukaryota</taxon>
        <taxon>Metazoa</taxon>
        <taxon>Spiralia</taxon>
        <taxon>Lophotrochozoa</taxon>
        <taxon>Platyhelminthes</taxon>
        <taxon>Cestoda</taxon>
        <taxon>Eucestoda</taxon>
        <taxon>Diphyllobothriidea</taxon>
        <taxon>Diphyllobothriidae</taxon>
        <taxon>Dibothriocephalus</taxon>
    </lineage>
</organism>
<name>A0A3P7LYB8_DIBLA</name>
<dbReference type="Proteomes" id="UP000281553">
    <property type="component" value="Unassembled WGS sequence"/>
</dbReference>
<dbReference type="EMBL" id="UYRU01061298">
    <property type="protein sequence ID" value="VDN15058.1"/>
    <property type="molecule type" value="Genomic_DNA"/>
</dbReference>
<dbReference type="AlphaFoldDB" id="A0A3P7LYB8"/>
<reference evidence="1 2" key="1">
    <citation type="submission" date="2018-11" db="EMBL/GenBank/DDBJ databases">
        <authorList>
            <consortium name="Pathogen Informatics"/>
        </authorList>
    </citation>
    <scope>NUCLEOTIDE SEQUENCE [LARGE SCALE GENOMIC DNA]</scope>
</reference>
<keyword evidence="2" id="KW-1185">Reference proteome</keyword>
<proteinExistence type="predicted"/>
<sequence>MLAYYDLKSTLPESELENCPDATLPEVLSSPVSEARPTIDNNDTITAENHSAMFYVNQEIDA</sequence>
<evidence type="ECO:0000313" key="2">
    <source>
        <dbReference type="Proteomes" id="UP000281553"/>
    </source>
</evidence>
<accession>A0A3P7LYB8</accession>
<gene>
    <name evidence="1" type="ORF">DILT_LOCUS10889</name>
</gene>
<evidence type="ECO:0000313" key="1">
    <source>
        <dbReference type="EMBL" id="VDN15058.1"/>
    </source>
</evidence>